<protein>
    <submittedName>
        <fullName evidence="2">DUF2182 domain-containing protein</fullName>
    </submittedName>
</protein>
<dbReference type="Proteomes" id="UP001221328">
    <property type="component" value="Unassembled WGS sequence"/>
</dbReference>
<organism evidence="2 3">
    <name type="scientific">Streptomyces gilvifuscus</name>
    <dbReference type="NCBI Taxonomy" id="1550617"/>
    <lineage>
        <taxon>Bacteria</taxon>
        <taxon>Bacillati</taxon>
        <taxon>Actinomycetota</taxon>
        <taxon>Actinomycetes</taxon>
        <taxon>Kitasatosporales</taxon>
        <taxon>Streptomycetaceae</taxon>
        <taxon>Streptomyces</taxon>
    </lineage>
</organism>
<keyword evidence="3" id="KW-1185">Reference proteome</keyword>
<name>A0ABT5FWR9_9ACTN</name>
<evidence type="ECO:0000256" key="1">
    <source>
        <dbReference type="SAM" id="Phobius"/>
    </source>
</evidence>
<accession>A0ABT5FWR9</accession>
<feature type="transmembrane region" description="Helical" evidence="1">
    <location>
        <begin position="51"/>
        <end position="74"/>
    </location>
</feature>
<evidence type="ECO:0000313" key="2">
    <source>
        <dbReference type="EMBL" id="MDC2956882.1"/>
    </source>
</evidence>
<keyword evidence="1" id="KW-0812">Transmembrane</keyword>
<sequence>MSTSSARRAIAPAAWAGLLGAAGLAWVLTVRSSSGMSAGPGTMGRDLWEFLALWGLMMAAMMLPAVAPVVSLYLRTLRARSNGWTRGFRSASLVVGYLLAWQAFGLAAFAAAWAGGELAVRAPHVAPWIGAVVLAAAGLYQVTPLKDRCLRHCRSPLGFLVHFGGYSGRWRDLRVGLYHGGFCVGCCWGLMIVLVAVGVMNLAWMAGVAAAVFLEKTWRHGKALSVLIGLGLIVYACFVPWYPDLVPGLHMAPMS</sequence>
<feature type="transmembrane region" description="Helical" evidence="1">
    <location>
        <begin position="94"/>
        <end position="113"/>
    </location>
</feature>
<feature type="transmembrane region" description="Helical" evidence="1">
    <location>
        <begin position="223"/>
        <end position="242"/>
    </location>
</feature>
<dbReference type="RefSeq" id="WP_272176195.1">
    <property type="nucleotide sequence ID" value="NZ_JAQOSK010000007.1"/>
</dbReference>
<proteinExistence type="predicted"/>
<comment type="caution">
    <text evidence="2">The sequence shown here is derived from an EMBL/GenBank/DDBJ whole genome shotgun (WGS) entry which is preliminary data.</text>
</comment>
<reference evidence="2 3" key="1">
    <citation type="journal article" date="2015" name="Int. J. Syst. Evol. Microbiol.">
        <title>Streptomyces gilvifuscus sp. nov., an actinomycete that produces antibacterial compounds isolated from soil.</title>
        <authorList>
            <person name="Nguyen T.M."/>
            <person name="Kim J."/>
        </authorList>
    </citation>
    <scope>NUCLEOTIDE SEQUENCE [LARGE SCALE GENOMIC DNA]</scope>
    <source>
        <strain evidence="2 3">T113</strain>
    </source>
</reference>
<dbReference type="InterPro" id="IPR018688">
    <property type="entry name" value="PpoB2-like"/>
</dbReference>
<evidence type="ECO:0000313" key="3">
    <source>
        <dbReference type="Proteomes" id="UP001221328"/>
    </source>
</evidence>
<dbReference type="EMBL" id="JAQOSK010000007">
    <property type="protein sequence ID" value="MDC2956882.1"/>
    <property type="molecule type" value="Genomic_DNA"/>
</dbReference>
<keyword evidence="1" id="KW-0472">Membrane</keyword>
<gene>
    <name evidence="2" type="ORF">PO587_20675</name>
</gene>
<feature type="transmembrane region" description="Helical" evidence="1">
    <location>
        <begin position="125"/>
        <end position="142"/>
    </location>
</feature>
<feature type="transmembrane region" description="Helical" evidence="1">
    <location>
        <begin position="177"/>
        <end position="203"/>
    </location>
</feature>
<dbReference type="Pfam" id="PF09948">
    <property type="entry name" value="PpoB2"/>
    <property type="match status" value="1"/>
</dbReference>
<keyword evidence="1" id="KW-1133">Transmembrane helix</keyword>